<evidence type="ECO:0000313" key="2">
    <source>
        <dbReference type="Proteomes" id="UP001054945"/>
    </source>
</evidence>
<dbReference type="AlphaFoldDB" id="A0AAV4WDC6"/>
<organism evidence="1 2">
    <name type="scientific">Caerostris extrusa</name>
    <name type="common">Bark spider</name>
    <name type="synonym">Caerostris bankana</name>
    <dbReference type="NCBI Taxonomy" id="172846"/>
    <lineage>
        <taxon>Eukaryota</taxon>
        <taxon>Metazoa</taxon>
        <taxon>Ecdysozoa</taxon>
        <taxon>Arthropoda</taxon>
        <taxon>Chelicerata</taxon>
        <taxon>Arachnida</taxon>
        <taxon>Araneae</taxon>
        <taxon>Araneomorphae</taxon>
        <taxon>Entelegynae</taxon>
        <taxon>Araneoidea</taxon>
        <taxon>Araneidae</taxon>
        <taxon>Caerostris</taxon>
    </lineage>
</organism>
<gene>
    <name evidence="1" type="ORF">CEXT_381651</name>
</gene>
<sequence length="97" mass="11328">MIININTATLENAARKKNMQLVIFVSLRMAALRHVAQCYLIGHKVLSHILPLRSEIGFIKCTINVFGVRKETLMAFFRRLMGPESFERLKIHLFRDW</sequence>
<dbReference type="EMBL" id="BPLR01016058">
    <property type="protein sequence ID" value="GIY80856.1"/>
    <property type="molecule type" value="Genomic_DNA"/>
</dbReference>
<protein>
    <submittedName>
        <fullName evidence="1">Uncharacterized protein</fullName>
    </submittedName>
</protein>
<accession>A0AAV4WDC6</accession>
<dbReference type="Proteomes" id="UP001054945">
    <property type="component" value="Unassembled WGS sequence"/>
</dbReference>
<comment type="caution">
    <text evidence="1">The sequence shown here is derived from an EMBL/GenBank/DDBJ whole genome shotgun (WGS) entry which is preliminary data.</text>
</comment>
<reference evidence="1 2" key="1">
    <citation type="submission" date="2021-06" db="EMBL/GenBank/DDBJ databases">
        <title>Caerostris extrusa draft genome.</title>
        <authorList>
            <person name="Kono N."/>
            <person name="Arakawa K."/>
        </authorList>
    </citation>
    <scope>NUCLEOTIDE SEQUENCE [LARGE SCALE GENOMIC DNA]</scope>
</reference>
<keyword evidence="2" id="KW-1185">Reference proteome</keyword>
<evidence type="ECO:0000313" key="1">
    <source>
        <dbReference type="EMBL" id="GIY80856.1"/>
    </source>
</evidence>
<proteinExistence type="predicted"/>
<name>A0AAV4WDC6_CAEEX</name>